<dbReference type="RefSeq" id="WP_123754019.1">
    <property type="nucleotide sequence ID" value="NZ_JARXNK020000104.1"/>
</dbReference>
<dbReference type="Proteomes" id="UP001312893">
    <property type="component" value="Unassembled WGS sequence"/>
</dbReference>
<organism evidence="1 2">
    <name type="scientific">Raoultella lignicola</name>
    <dbReference type="NCBI Taxonomy" id="3040939"/>
    <lineage>
        <taxon>Bacteria</taxon>
        <taxon>Pseudomonadati</taxon>
        <taxon>Pseudomonadota</taxon>
        <taxon>Gammaproteobacteria</taxon>
        <taxon>Enterobacterales</taxon>
        <taxon>Enterobacteriaceae</taxon>
        <taxon>Klebsiella/Raoultella group</taxon>
        <taxon>Raoultella</taxon>
    </lineage>
</organism>
<evidence type="ECO:0000313" key="1">
    <source>
        <dbReference type="EMBL" id="MEL0553002.1"/>
    </source>
</evidence>
<gene>
    <name evidence="1" type="ORF">QFI96_014995</name>
</gene>
<proteinExistence type="predicted"/>
<comment type="caution">
    <text evidence="1">The sequence shown here is derived from an EMBL/GenBank/DDBJ whole genome shotgun (WGS) entry which is preliminary data.</text>
</comment>
<sequence>MVRSGAIYKHVPVNDPQLLEFSSLLSPSQKPVLVPVIDTPGPNGNAYWNVAAAIKKVGGKMLLGWEVNRWPGCFLVATHHAVLMSPDGELFDVTARSPVSDKPFATTFVPDDSITIDIDKSPSVPSKFFVLNSAAEVSSYIRTYENLNASEKALNDLLYECGYRCETNKNLASGINELTPNIVKTDQKRLAQINDKIVEQKWIMKDKIIKLMKYSDALA</sequence>
<protein>
    <submittedName>
        <fullName evidence="1">Uncharacterized protein</fullName>
    </submittedName>
</protein>
<name>A0ABU9FB61_9ENTR</name>
<reference evidence="1 2" key="1">
    <citation type="submission" date="2024-04" db="EMBL/GenBank/DDBJ databases">
        <title>Two novel Raoultella species associated with bleeding cankers of broadleaf hosts, Raoultella scottia sp. nov. and Raoultella lignicola sp. nov.</title>
        <authorList>
            <person name="Brady C.L."/>
        </authorList>
    </citation>
    <scope>NUCLEOTIDE SEQUENCE [LARGE SCALE GENOMIC DNA]</scope>
    <source>
        <strain evidence="1 2">TW_WC1a.1</strain>
    </source>
</reference>
<keyword evidence="2" id="KW-1185">Reference proteome</keyword>
<accession>A0ABU9FB61</accession>
<dbReference type="EMBL" id="JARXNK020000104">
    <property type="protein sequence ID" value="MEL0553002.1"/>
    <property type="molecule type" value="Genomic_DNA"/>
</dbReference>
<evidence type="ECO:0000313" key="2">
    <source>
        <dbReference type="Proteomes" id="UP001312893"/>
    </source>
</evidence>